<dbReference type="AlphaFoldDB" id="M8CJN7"/>
<keyword evidence="4" id="KW-1133">Transmembrane helix</keyword>
<dbReference type="InterPro" id="IPR007262">
    <property type="entry name" value="Vps55/LEPROT"/>
</dbReference>
<evidence type="ECO:0008006" key="7">
    <source>
        <dbReference type="Google" id="ProtNLM"/>
    </source>
</evidence>
<evidence type="ECO:0000256" key="2">
    <source>
        <dbReference type="ARBA" id="ARBA00005645"/>
    </source>
</evidence>
<keyword evidence="3" id="KW-0812">Transmembrane</keyword>
<evidence type="ECO:0000313" key="6">
    <source>
        <dbReference type="EnsemblPlants" id="EMT23571"/>
    </source>
</evidence>
<comment type="subcellular location">
    <subcellularLocation>
        <location evidence="1">Membrane</location>
        <topology evidence="1">Multi-pass membrane protein</topology>
    </subcellularLocation>
</comment>
<sequence length="318" mass="34824">MALSRNMRTCLHSGRLAALAILLSGGIVLQILACALYNNWWPMLTVLMYLVLPMPLKKFLNSDSPSIMSNEGDWWVNFTKFLTGTSIVGSITILLILKHAGIIGWGALKMELSSFAVLGLAIMWFLQMNAKDAEDFEDAEALSRSMRTCLYSGSLAALVSGDSETLSSRSMRTCLHNGCLVVLVSGGIVLQILACAPYNNWWPMLTVLMYLILPMPVIFFLGSDSPSIMSNEGDGFFLYARDIGIFLSDFATGCRWVNFTKFLTGTSIVGSIAIPSILKHAGVIGWGALTMELSSFAVFGLAIVRFLQMNSEDEYSAF</sequence>
<accession>M8CJN7</accession>
<name>M8CJN7_AEGTA</name>
<dbReference type="GO" id="GO:0016020">
    <property type="term" value="C:membrane"/>
    <property type="evidence" value="ECO:0007669"/>
    <property type="project" value="UniProtKB-SubCell"/>
</dbReference>
<organism evidence="6">
    <name type="scientific">Aegilops tauschii</name>
    <name type="common">Tausch's goatgrass</name>
    <name type="synonym">Aegilops squarrosa</name>
    <dbReference type="NCBI Taxonomy" id="37682"/>
    <lineage>
        <taxon>Eukaryota</taxon>
        <taxon>Viridiplantae</taxon>
        <taxon>Streptophyta</taxon>
        <taxon>Embryophyta</taxon>
        <taxon>Tracheophyta</taxon>
        <taxon>Spermatophyta</taxon>
        <taxon>Magnoliopsida</taxon>
        <taxon>Liliopsida</taxon>
        <taxon>Poales</taxon>
        <taxon>Poaceae</taxon>
        <taxon>BOP clade</taxon>
        <taxon>Pooideae</taxon>
        <taxon>Triticodae</taxon>
        <taxon>Triticeae</taxon>
        <taxon>Triticinae</taxon>
        <taxon>Aegilops</taxon>
    </lineage>
</organism>
<evidence type="ECO:0000256" key="3">
    <source>
        <dbReference type="ARBA" id="ARBA00022692"/>
    </source>
</evidence>
<protein>
    <recommendedName>
        <fullName evidence="7">Vacuolar protein sorting-associated protein 55-like protein</fullName>
    </recommendedName>
</protein>
<evidence type="ECO:0000256" key="5">
    <source>
        <dbReference type="ARBA" id="ARBA00023136"/>
    </source>
</evidence>
<dbReference type="PANTHER" id="PTHR12050">
    <property type="entry name" value="LEPTIN RECEPTOR-RELATED"/>
    <property type="match status" value="1"/>
</dbReference>
<dbReference type="EnsemblPlants" id="EMT23571">
    <property type="protein sequence ID" value="EMT23571"/>
    <property type="gene ID" value="F775_04186"/>
</dbReference>
<evidence type="ECO:0000256" key="4">
    <source>
        <dbReference type="ARBA" id="ARBA00022989"/>
    </source>
</evidence>
<reference evidence="6" key="1">
    <citation type="submission" date="2015-06" db="UniProtKB">
        <authorList>
            <consortium name="EnsemblPlants"/>
        </authorList>
    </citation>
    <scope>IDENTIFICATION</scope>
</reference>
<keyword evidence="5" id="KW-0472">Membrane</keyword>
<dbReference type="GO" id="GO:0032511">
    <property type="term" value="P:late endosome to vacuole transport via multivesicular body sorting pathway"/>
    <property type="evidence" value="ECO:0007669"/>
    <property type="project" value="TreeGrafter"/>
</dbReference>
<dbReference type="GO" id="GO:0005768">
    <property type="term" value="C:endosome"/>
    <property type="evidence" value="ECO:0007669"/>
    <property type="project" value="TreeGrafter"/>
</dbReference>
<dbReference type="PANTHER" id="PTHR12050:SF1">
    <property type="entry name" value="VACUOLAR PROTEIN SORTING-ASSOCIATED PROTEIN 55 HOMOLOG"/>
    <property type="match status" value="1"/>
</dbReference>
<dbReference type="Pfam" id="PF04133">
    <property type="entry name" value="Vps55"/>
    <property type="match status" value="2"/>
</dbReference>
<proteinExistence type="inferred from homology"/>
<comment type="similarity">
    <text evidence="2">Belongs to the OB-RGRP/VPS55 family.</text>
</comment>
<evidence type="ECO:0000256" key="1">
    <source>
        <dbReference type="ARBA" id="ARBA00004141"/>
    </source>
</evidence>